<evidence type="ECO:0000313" key="2">
    <source>
        <dbReference type="EMBL" id="QBZ60902.1"/>
    </source>
</evidence>
<dbReference type="EMBL" id="CP034207">
    <property type="protein sequence ID" value="QBZ60902.1"/>
    <property type="molecule type" value="Genomic_DNA"/>
</dbReference>
<evidence type="ECO:0000313" key="3">
    <source>
        <dbReference type="Proteomes" id="UP000294847"/>
    </source>
</evidence>
<gene>
    <name evidence="2" type="ORF">PoMZ_07846</name>
</gene>
<feature type="compositionally biased region" description="Polar residues" evidence="1">
    <location>
        <begin position="192"/>
        <end position="202"/>
    </location>
</feature>
<proteinExistence type="predicted"/>
<dbReference type="Proteomes" id="UP000294847">
    <property type="component" value="Chromosome 4"/>
</dbReference>
<protein>
    <submittedName>
        <fullName evidence="2">Uncharacterized protein</fullName>
    </submittedName>
</protein>
<organism evidence="2 3">
    <name type="scientific">Pyricularia oryzae</name>
    <name type="common">Rice blast fungus</name>
    <name type="synonym">Magnaporthe oryzae</name>
    <dbReference type="NCBI Taxonomy" id="318829"/>
    <lineage>
        <taxon>Eukaryota</taxon>
        <taxon>Fungi</taxon>
        <taxon>Dikarya</taxon>
        <taxon>Ascomycota</taxon>
        <taxon>Pezizomycotina</taxon>
        <taxon>Sordariomycetes</taxon>
        <taxon>Sordariomycetidae</taxon>
        <taxon>Magnaporthales</taxon>
        <taxon>Pyriculariaceae</taxon>
        <taxon>Pyricularia</taxon>
    </lineage>
</organism>
<evidence type="ECO:0000256" key="1">
    <source>
        <dbReference type="SAM" id="MobiDB-lite"/>
    </source>
</evidence>
<name>A0A4P7NG73_PYROR</name>
<feature type="region of interest" description="Disordered" evidence="1">
    <location>
        <begin position="172"/>
        <end position="202"/>
    </location>
</feature>
<dbReference type="AlphaFoldDB" id="A0A4P7NG73"/>
<reference evidence="2 3" key="1">
    <citation type="journal article" date="2019" name="Mol. Biol. Evol.">
        <title>Blast fungal genomes show frequent chromosomal changes, gene gains and losses, and effector gene turnover.</title>
        <authorList>
            <person name="Gomez Luciano L.B."/>
            <person name="Jason Tsai I."/>
            <person name="Chuma I."/>
            <person name="Tosa Y."/>
            <person name="Chen Y.H."/>
            <person name="Li J.Y."/>
            <person name="Li M.Y."/>
            <person name="Jade Lu M.Y."/>
            <person name="Nakayashiki H."/>
            <person name="Li W.H."/>
        </authorList>
    </citation>
    <scope>NUCLEOTIDE SEQUENCE [LARGE SCALE GENOMIC DNA]</scope>
    <source>
        <strain evidence="2">MZ5-1-6</strain>
    </source>
</reference>
<accession>A0A4P7NG73</accession>
<sequence length="221" mass="23906">MVNSRTASARESQDLLGATDVGSAHGCVGVHQVDSGASVNNHVEVGSQLIKVLVREPEALSTQVSGHHLNSIHDGRIPYAQVKEVLANSRHTAGFRAVGRSSKTDKAKNASRCVLYQRLQEERAKIASHTGEQDSLSLIQRAHGGFSRLDVIGKDGISLEDRSADDFHMAVKGRSSGEASHRHRKPKGIGETTRQVSQSQGVTSKIKEVMLRCNNTGREIQ</sequence>